<dbReference type="AlphaFoldDB" id="A0AAN7HWS8"/>
<comment type="caution">
    <text evidence="1">The sequence shown here is derived from an EMBL/GenBank/DDBJ whole genome shotgun (WGS) entry which is preliminary data.</text>
</comment>
<accession>A0AAN7HWS8</accession>
<dbReference type="RefSeq" id="XP_064688311.1">
    <property type="nucleotide sequence ID" value="XM_064823486.1"/>
</dbReference>
<protein>
    <submittedName>
        <fullName evidence="1">Uncharacterized protein</fullName>
    </submittedName>
</protein>
<keyword evidence="2" id="KW-1185">Reference proteome</keyword>
<evidence type="ECO:0000313" key="2">
    <source>
        <dbReference type="Proteomes" id="UP001304243"/>
    </source>
</evidence>
<name>A0AAN7HWS8_9FUNG</name>
<evidence type="ECO:0000313" key="1">
    <source>
        <dbReference type="EMBL" id="KAK4521645.1"/>
    </source>
</evidence>
<dbReference type="EMBL" id="JASEJX010000001">
    <property type="protein sequence ID" value="KAK4521645.1"/>
    <property type="molecule type" value="Genomic_DNA"/>
</dbReference>
<gene>
    <name evidence="1" type="ORF">ATC70_004176</name>
</gene>
<sequence>MVNFHCPNVSSATHDPYHLLQQLKPPRQNDALHMPSSQAAHCAAYHCNDKTTPIRIVVSTSIQKQAILLSLLPIIQSNV</sequence>
<dbReference type="Proteomes" id="UP001304243">
    <property type="component" value="Unassembled WGS sequence"/>
</dbReference>
<dbReference type="GeneID" id="89947862"/>
<organism evidence="1 2">
    <name type="scientific">Mucor velutinosus</name>
    <dbReference type="NCBI Taxonomy" id="708070"/>
    <lineage>
        <taxon>Eukaryota</taxon>
        <taxon>Fungi</taxon>
        <taxon>Fungi incertae sedis</taxon>
        <taxon>Mucoromycota</taxon>
        <taxon>Mucoromycotina</taxon>
        <taxon>Mucoromycetes</taxon>
        <taxon>Mucorales</taxon>
        <taxon>Mucorineae</taxon>
        <taxon>Mucoraceae</taxon>
        <taxon>Mucor</taxon>
    </lineage>
</organism>
<proteinExistence type="predicted"/>
<reference evidence="1 2" key="1">
    <citation type="submission" date="2022-11" db="EMBL/GenBank/DDBJ databases">
        <title>Mucor velutinosus strain NIH1002 WGS.</title>
        <authorList>
            <person name="Subramanian P."/>
            <person name="Mullikin J.C."/>
            <person name="Segre J.A."/>
            <person name="Zelazny A.M."/>
        </authorList>
    </citation>
    <scope>NUCLEOTIDE SEQUENCE [LARGE SCALE GENOMIC DNA]</scope>
    <source>
        <strain evidence="1 2">NIH1002</strain>
    </source>
</reference>